<dbReference type="PANTHER" id="PTHR43495">
    <property type="entry name" value="GABA PERMEASE"/>
    <property type="match status" value="1"/>
</dbReference>
<comment type="subcellular location">
    <subcellularLocation>
        <location evidence="1">Cell membrane</location>
        <topology evidence="1">Multi-pass membrane protein</topology>
    </subcellularLocation>
</comment>
<dbReference type="KEGG" id="sbh:SBI_00388"/>
<keyword evidence="3" id="KW-0813">Transport</keyword>
<name>D7BYI1_STRBB</name>
<dbReference type="PATRIC" id="fig|749414.3.peg.399"/>
<evidence type="ECO:0000256" key="8">
    <source>
        <dbReference type="ARBA" id="ARBA00023136"/>
    </source>
</evidence>
<dbReference type="InterPro" id="IPR004840">
    <property type="entry name" value="Amino_acid_permease_CS"/>
</dbReference>
<dbReference type="HOGENOM" id="CLU_1969228_0_0_11"/>
<comment type="similarity">
    <text evidence="2">Belongs to the amino acid-polyamine-organocation (APC) superfamily. Amino acid transporter (AAT) (TC 2.A.3.1) family.</text>
</comment>
<feature type="transmembrane region" description="Helical" evidence="10">
    <location>
        <begin position="27"/>
        <end position="46"/>
    </location>
</feature>
<feature type="region of interest" description="Disordered" evidence="9">
    <location>
        <begin position="1"/>
        <end position="20"/>
    </location>
</feature>
<feature type="domain" description="Amino acid permease/ SLC12A" evidence="11">
    <location>
        <begin position="25"/>
        <end position="103"/>
    </location>
</feature>
<accession>D7BYI1</accession>
<keyword evidence="4" id="KW-1003">Cell membrane</keyword>
<dbReference type="Gene3D" id="1.20.1740.10">
    <property type="entry name" value="Amino acid/polyamine transporter I"/>
    <property type="match status" value="1"/>
</dbReference>
<evidence type="ECO:0000256" key="6">
    <source>
        <dbReference type="ARBA" id="ARBA00022970"/>
    </source>
</evidence>
<evidence type="ECO:0000313" key="12">
    <source>
        <dbReference type="EMBL" id="ADI03509.1"/>
    </source>
</evidence>
<dbReference type="PANTHER" id="PTHR43495:SF1">
    <property type="entry name" value="L-ASPARAGINE PERMEASE"/>
    <property type="match status" value="1"/>
</dbReference>
<dbReference type="GO" id="GO:0055085">
    <property type="term" value="P:transmembrane transport"/>
    <property type="evidence" value="ECO:0007669"/>
    <property type="project" value="InterPro"/>
</dbReference>
<proteinExistence type="inferred from homology"/>
<organism evidence="12 13">
    <name type="scientific">Streptomyces bingchenggensis (strain BCW-1)</name>
    <dbReference type="NCBI Taxonomy" id="749414"/>
    <lineage>
        <taxon>Bacteria</taxon>
        <taxon>Bacillati</taxon>
        <taxon>Actinomycetota</taxon>
        <taxon>Actinomycetes</taxon>
        <taxon>Kitasatosporales</taxon>
        <taxon>Streptomycetaceae</taxon>
        <taxon>Streptomyces</taxon>
    </lineage>
</organism>
<evidence type="ECO:0000256" key="3">
    <source>
        <dbReference type="ARBA" id="ARBA00022448"/>
    </source>
</evidence>
<evidence type="ECO:0000313" key="13">
    <source>
        <dbReference type="Proteomes" id="UP000000377"/>
    </source>
</evidence>
<feature type="transmembrane region" description="Helical" evidence="10">
    <location>
        <begin position="52"/>
        <end position="71"/>
    </location>
</feature>
<dbReference type="Pfam" id="PF00324">
    <property type="entry name" value="AA_permease"/>
    <property type="match status" value="1"/>
</dbReference>
<dbReference type="GO" id="GO:0006865">
    <property type="term" value="P:amino acid transport"/>
    <property type="evidence" value="ECO:0007669"/>
    <property type="project" value="UniProtKB-KW"/>
</dbReference>
<dbReference type="Proteomes" id="UP000000377">
    <property type="component" value="Chromosome"/>
</dbReference>
<keyword evidence="7 10" id="KW-1133">Transmembrane helix</keyword>
<dbReference type="AlphaFoldDB" id="D7BYI1"/>
<protein>
    <submittedName>
        <fullName evidence="12">L-asparagine permease AnsP1</fullName>
    </submittedName>
</protein>
<evidence type="ECO:0000256" key="5">
    <source>
        <dbReference type="ARBA" id="ARBA00022692"/>
    </source>
</evidence>
<reference evidence="12 13" key="1">
    <citation type="journal article" date="2010" name="J. Bacteriol.">
        <title>Genome sequence of the milbemycin-producing bacterium Streptomyces bingchenggensis.</title>
        <authorList>
            <person name="Wang X.J."/>
            <person name="Yan Y.J."/>
            <person name="Zhang B."/>
            <person name="An J."/>
            <person name="Wang J.J."/>
            <person name="Tian J."/>
            <person name="Jiang L."/>
            <person name="Chen Y.H."/>
            <person name="Huang S.X."/>
            <person name="Yin M."/>
            <person name="Zhang J."/>
            <person name="Gao A.L."/>
            <person name="Liu C.X."/>
            <person name="Zhu Z.X."/>
            <person name="Xiang W.S."/>
        </authorList>
    </citation>
    <scope>NUCLEOTIDE SEQUENCE [LARGE SCALE GENOMIC DNA]</scope>
    <source>
        <strain evidence="12 13">BCW-1</strain>
    </source>
</reference>
<keyword evidence="8 10" id="KW-0472">Membrane</keyword>
<sequence length="127" mass="13656">MDTTRADASDDEDPGYRKSPSHRQIQMIGIGGAIGTGLFLGVGGRLASTGPALVFVYAFCGVFPFFILRALGELVLHRPNSGSFVSYAREFFGEKAAYVAGWYAVRGRVLSADRTPSEPSPSPSRRP</sequence>
<evidence type="ECO:0000256" key="9">
    <source>
        <dbReference type="SAM" id="MobiDB-lite"/>
    </source>
</evidence>
<evidence type="ECO:0000256" key="4">
    <source>
        <dbReference type="ARBA" id="ARBA00022475"/>
    </source>
</evidence>
<evidence type="ECO:0000256" key="1">
    <source>
        <dbReference type="ARBA" id="ARBA00004651"/>
    </source>
</evidence>
<dbReference type="PROSITE" id="PS00218">
    <property type="entry name" value="AMINO_ACID_PERMEASE_1"/>
    <property type="match status" value="1"/>
</dbReference>
<dbReference type="InterPro" id="IPR004841">
    <property type="entry name" value="AA-permease/SLC12A_dom"/>
</dbReference>
<dbReference type="eggNOG" id="COG1113">
    <property type="taxonomic scope" value="Bacteria"/>
</dbReference>
<evidence type="ECO:0000256" key="10">
    <source>
        <dbReference type="SAM" id="Phobius"/>
    </source>
</evidence>
<keyword evidence="13" id="KW-1185">Reference proteome</keyword>
<evidence type="ECO:0000256" key="7">
    <source>
        <dbReference type="ARBA" id="ARBA00022989"/>
    </source>
</evidence>
<dbReference type="GO" id="GO:0005886">
    <property type="term" value="C:plasma membrane"/>
    <property type="evidence" value="ECO:0007669"/>
    <property type="project" value="UniProtKB-SubCell"/>
</dbReference>
<keyword evidence="6" id="KW-0029">Amino-acid transport</keyword>
<dbReference type="STRING" id="749414.SBI_00388"/>
<evidence type="ECO:0000256" key="2">
    <source>
        <dbReference type="ARBA" id="ARBA00008583"/>
    </source>
</evidence>
<evidence type="ECO:0000259" key="11">
    <source>
        <dbReference type="Pfam" id="PF00324"/>
    </source>
</evidence>
<gene>
    <name evidence="12" type="ordered locus">SBI_00388</name>
</gene>
<dbReference type="EMBL" id="CP002047">
    <property type="protein sequence ID" value="ADI03509.1"/>
    <property type="molecule type" value="Genomic_DNA"/>
</dbReference>
<keyword evidence="5 10" id="KW-0812">Transmembrane</keyword>